<protein>
    <submittedName>
        <fullName evidence="1">Uncharacterized protein</fullName>
    </submittedName>
</protein>
<name>A0AAV4VX47_CAEEX</name>
<reference evidence="1 2" key="1">
    <citation type="submission" date="2021-06" db="EMBL/GenBank/DDBJ databases">
        <title>Caerostris extrusa draft genome.</title>
        <authorList>
            <person name="Kono N."/>
            <person name="Arakawa K."/>
        </authorList>
    </citation>
    <scope>NUCLEOTIDE SEQUENCE [LARGE SCALE GENOMIC DNA]</scope>
</reference>
<evidence type="ECO:0000313" key="1">
    <source>
        <dbReference type="EMBL" id="GIY74593.1"/>
    </source>
</evidence>
<organism evidence="1 2">
    <name type="scientific">Caerostris extrusa</name>
    <name type="common">Bark spider</name>
    <name type="synonym">Caerostris bankana</name>
    <dbReference type="NCBI Taxonomy" id="172846"/>
    <lineage>
        <taxon>Eukaryota</taxon>
        <taxon>Metazoa</taxon>
        <taxon>Ecdysozoa</taxon>
        <taxon>Arthropoda</taxon>
        <taxon>Chelicerata</taxon>
        <taxon>Arachnida</taxon>
        <taxon>Araneae</taxon>
        <taxon>Araneomorphae</taxon>
        <taxon>Entelegynae</taxon>
        <taxon>Araneoidea</taxon>
        <taxon>Araneidae</taxon>
        <taxon>Caerostris</taxon>
    </lineage>
</organism>
<comment type="caution">
    <text evidence="1">The sequence shown here is derived from an EMBL/GenBank/DDBJ whole genome shotgun (WGS) entry which is preliminary data.</text>
</comment>
<accession>A0AAV4VX47</accession>
<evidence type="ECO:0000313" key="2">
    <source>
        <dbReference type="Proteomes" id="UP001054945"/>
    </source>
</evidence>
<sequence length="188" mass="22373">MELSKLDRIMNSDAEITYPAMFVSKKKKKKKKSLENYLITHITIYSCDWAYDSQEEDCCDCDNDSQRFEEEFERVLQLIFPRLPFPLFIIRYSILDGYLPNTIWNPFREHCVKTGEKMDSLCQKDGLLKYQWNRITLTKITGFLHDCGKPFVLRLLRKKNISQLFTEHTFKKALSSTIGTLRDTCWMW</sequence>
<keyword evidence="2" id="KW-1185">Reference proteome</keyword>
<gene>
    <name evidence="1" type="ORF">CEXT_146731</name>
</gene>
<dbReference type="AlphaFoldDB" id="A0AAV4VX47"/>
<dbReference type="Proteomes" id="UP001054945">
    <property type="component" value="Unassembled WGS sequence"/>
</dbReference>
<proteinExistence type="predicted"/>
<dbReference type="EMBL" id="BPLR01015234">
    <property type="protein sequence ID" value="GIY74593.1"/>
    <property type="molecule type" value="Genomic_DNA"/>
</dbReference>